<dbReference type="Proteomes" id="UP000729733">
    <property type="component" value="Unassembled WGS sequence"/>
</dbReference>
<keyword evidence="1" id="KW-1133">Transmembrane helix</keyword>
<keyword evidence="1" id="KW-0472">Membrane</keyword>
<dbReference type="EMBL" id="JADWDC010000102">
    <property type="protein sequence ID" value="MCC0179674.1"/>
    <property type="molecule type" value="Genomic_DNA"/>
</dbReference>
<reference evidence="2" key="1">
    <citation type="journal article" date="2021" name="Antonie Van Leeuwenhoek">
        <title>Draft genome and description of Waterburya agarophytonicola gen. nov. sp. nov. (Pleurocapsales, Cyanobacteria): a seaweed symbiont.</title>
        <authorList>
            <person name="Bonthond G."/>
            <person name="Shalygin S."/>
            <person name="Bayer T."/>
            <person name="Weinberger F."/>
        </authorList>
    </citation>
    <scope>NUCLEOTIDE SEQUENCE</scope>
    <source>
        <strain evidence="2">KI4</strain>
    </source>
</reference>
<gene>
    <name evidence="2" type="ORF">I4641_22240</name>
</gene>
<protein>
    <submittedName>
        <fullName evidence="2">NfeD family protein</fullName>
    </submittedName>
</protein>
<sequence>MNYLILTIAGISIAIGVFLGALIVWFIYFWRRREVIDSLMKPEDLVGLCGIVELPFDENSKGKVRVDVRGSMVDLIALTDDKQEFQVGDRILIIQMQNNKVWVTRHES</sequence>
<dbReference type="InterPro" id="IPR012340">
    <property type="entry name" value="NA-bd_OB-fold"/>
</dbReference>
<keyword evidence="1" id="KW-0812">Transmembrane</keyword>
<dbReference type="Gene3D" id="2.40.50.140">
    <property type="entry name" value="Nucleic acid-binding proteins"/>
    <property type="match status" value="1"/>
</dbReference>
<accession>A0A964BTS4</accession>
<organism evidence="2 3">
    <name type="scientific">Waterburya agarophytonicola KI4</name>
    <dbReference type="NCBI Taxonomy" id="2874699"/>
    <lineage>
        <taxon>Bacteria</taxon>
        <taxon>Bacillati</taxon>
        <taxon>Cyanobacteriota</taxon>
        <taxon>Cyanophyceae</taxon>
        <taxon>Pleurocapsales</taxon>
        <taxon>Hyellaceae</taxon>
        <taxon>Waterburya</taxon>
        <taxon>Waterburya agarophytonicola</taxon>
    </lineage>
</organism>
<evidence type="ECO:0000313" key="2">
    <source>
        <dbReference type="EMBL" id="MCC0179674.1"/>
    </source>
</evidence>
<comment type="caution">
    <text evidence="2">The sequence shown here is derived from an EMBL/GenBank/DDBJ whole genome shotgun (WGS) entry which is preliminary data.</text>
</comment>
<feature type="transmembrane region" description="Helical" evidence="1">
    <location>
        <begin position="6"/>
        <end position="30"/>
    </location>
</feature>
<dbReference type="AlphaFoldDB" id="A0A964BTS4"/>
<name>A0A964BTS4_9CYAN</name>
<evidence type="ECO:0000256" key="1">
    <source>
        <dbReference type="SAM" id="Phobius"/>
    </source>
</evidence>
<proteinExistence type="predicted"/>
<dbReference type="RefSeq" id="WP_229642770.1">
    <property type="nucleotide sequence ID" value="NZ_JADWDC010000102.1"/>
</dbReference>
<evidence type="ECO:0000313" key="3">
    <source>
        <dbReference type="Proteomes" id="UP000729733"/>
    </source>
</evidence>
<keyword evidence="3" id="KW-1185">Reference proteome</keyword>